<accession>A0A830E4W4</accession>
<evidence type="ECO:0000313" key="4">
    <source>
        <dbReference type="Proteomes" id="UP001060771"/>
    </source>
</evidence>
<dbReference type="OrthoDB" id="17296at2157"/>
<keyword evidence="4" id="KW-1185">Reference proteome</keyword>
<organism evidence="2 3">
    <name type="scientific">Vulcanisaeta souniana JCM 11219</name>
    <dbReference type="NCBI Taxonomy" id="1293586"/>
    <lineage>
        <taxon>Archaea</taxon>
        <taxon>Thermoproteota</taxon>
        <taxon>Thermoprotei</taxon>
        <taxon>Thermoproteales</taxon>
        <taxon>Thermoproteaceae</taxon>
        <taxon>Vulcanisaeta</taxon>
    </lineage>
</organism>
<gene>
    <name evidence="2" type="ORF">GCM10007112_24430</name>
    <name evidence="1" type="ORF">Vsou_02930</name>
</gene>
<reference evidence="2" key="1">
    <citation type="journal article" date="2014" name="Int. J. Syst. Evol. Microbiol.">
        <title>Complete genome sequence of Corynebacterium casei LMG S-19264T (=DSM 44701T), isolated from a smear-ripened cheese.</title>
        <authorList>
            <consortium name="US DOE Joint Genome Institute (JGI-PGF)"/>
            <person name="Walter F."/>
            <person name="Albersmeier A."/>
            <person name="Kalinowski J."/>
            <person name="Ruckert C."/>
        </authorList>
    </citation>
    <scope>NUCLEOTIDE SEQUENCE</scope>
    <source>
        <strain evidence="2">JCM 11219</strain>
    </source>
</reference>
<dbReference type="PANTHER" id="PTHR37460">
    <property type="entry name" value="ENDONUCLEASE III"/>
    <property type="match status" value="1"/>
</dbReference>
<reference evidence="2" key="2">
    <citation type="submission" date="2020-09" db="EMBL/GenBank/DDBJ databases">
        <authorList>
            <person name="Sun Q."/>
            <person name="Ohkuma M."/>
        </authorList>
    </citation>
    <scope>NUCLEOTIDE SEQUENCE</scope>
    <source>
        <strain evidence="2">JCM 11219</strain>
    </source>
</reference>
<protein>
    <recommendedName>
        <fullName evidence="5">DUF123 domain-containing protein</fullName>
    </recommendedName>
</protein>
<dbReference type="GeneID" id="76205845"/>
<dbReference type="PANTHER" id="PTHR37460:SF1">
    <property type="entry name" value="ENDONUCLEASE III"/>
    <property type="match status" value="1"/>
</dbReference>
<reference evidence="1" key="4">
    <citation type="journal article" date="2023" name="Microbiol. Resour. Announc.">
        <title>Complete Genome Sequence of Vulcanisaeta souniana Strain IC-059, a Hyperthermophilic Archaeon Isolated from Hot Spring Water in Japan.</title>
        <authorList>
            <person name="Kato S."/>
            <person name="Itoh T."/>
            <person name="Wu L."/>
            <person name="Ma J."/>
            <person name="Ohkuma M."/>
        </authorList>
    </citation>
    <scope>NUCLEOTIDE SEQUENCE</scope>
    <source>
        <strain evidence="1">JCM 11219</strain>
    </source>
</reference>
<dbReference type="Proteomes" id="UP000657075">
    <property type="component" value="Unassembled WGS sequence"/>
</dbReference>
<sequence>MVKALSYVVIFQCRDGNVITRGRKFTIGNGLYAYVGSCGNACAARIIRHLSKVVNRFWHVDYLHDICNEIAVMVLPFREEDVAKALLGKFLGVSNFGNSDKREDITHLFRVGSSSESTIRVLYVLSKAIDEKLSSKSYWTK</sequence>
<dbReference type="Proteomes" id="UP001060771">
    <property type="component" value="Chromosome"/>
</dbReference>
<evidence type="ECO:0000313" key="1">
    <source>
        <dbReference type="EMBL" id="BDR91200.1"/>
    </source>
</evidence>
<dbReference type="RefSeq" id="WP_188604174.1">
    <property type="nucleotide sequence ID" value="NZ_AP026830.1"/>
</dbReference>
<dbReference type="AlphaFoldDB" id="A0A830E4W4"/>
<dbReference type="InterPro" id="IPR002837">
    <property type="entry name" value="DUF123"/>
</dbReference>
<dbReference type="EMBL" id="BMNM01000015">
    <property type="protein sequence ID" value="GGI86556.1"/>
    <property type="molecule type" value="Genomic_DNA"/>
</dbReference>
<dbReference type="Pfam" id="PF01986">
    <property type="entry name" value="DUF123"/>
    <property type="match status" value="1"/>
</dbReference>
<dbReference type="EMBL" id="AP026830">
    <property type="protein sequence ID" value="BDR91200.1"/>
    <property type="molecule type" value="Genomic_DNA"/>
</dbReference>
<evidence type="ECO:0000313" key="3">
    <source>
        <dbReference type="Proteomes" id="UP000657075"/>
    </source>
</evidence>
<proteinExistence type="predicted"/>
<evidence type="ECO:0000313" key="2">
    <source>
        <dbReference type="EMBL" id="GGI86556.1"/>
    </source>
</evidence>
<reference evidence="4" key="3">
    <citation type="submission" date="2022-09" db="EMBL/GenBank/DDBJ databases">
        <title>Complete genome sequence of Vulcanisaeta souniana.</title>
        <authorList>
            <person name="Kato S."/>
            <person name="Itoh T."/>
            <person name="Ohkuma M."/>
        </authorList>
    </citation>
    <scope>NUCLEOTIDE SEQUENCE [LARGE SCALE GENOMIC DNA]</scope>
    <source>
        <strain evidence="4">JCM 11219</strain>
    </source>
</reference>
<name>A0A830E4W4_9CREN</name>
<evidence type="ECO:0008006" key="5">
    <source>
        <dbReference type="Google" id="ProtNLM"/>
    </source>
</evidence>
<dbReference type="CDD" id="cd10441">
    <property type="entry name" value="GIY-YIG_COG1833"/>
    <property type="match status" value="1"/>
</dbReference>